<dbReference type="EnsemblPlants" id="Bo9g140850.1">
    <property type="protein sequence ID" value="Bo9g140850.1"/>
    <property type="gene ID" value="Bo9g140850"/>
</dbReference>
<evidence type="ECO:0000313" key="1">
    <source>
        <dbReference type="EnsemblPlants" id="Bo9g140850.1"/>
    </source>
</evidence>
<dbReference type="HOGENOM" id="CLU_2229974_0_0_1"/>
<dbReference type="AlphaFoldDB" id="A0A0D3ECX0"/>
<reference evidence="1" key="2">
    <citation type="submission" date="2015-03" db="UniProtKB">
        <authorList>
            <consortium name="EnsemblPlants"/>
        </authorList>
    </citation>
    <scope>IDENTIFICATION</scope>
</reference>
<evidence type="ECO:0000313" key="2">
    <source>
        <dbReference type="Proteomes" id="UP000032141"/>
    </source>
</evidence>
<name>A0A0D3ECX0_BRAOL</name>
<proteinExistence type="predicted"/>
<organism evidence="1 2">
    <name type="scientific">Brassica oleracea var. oleracea</name>
    <dbReference type="NCBI Taxonomy" id="109376"/>
    <lineage>
        <taxon>Eukaryota</taxon>
        <taxon>Viridiplantae</taxon>
        <taxon>Streptophyta</taxon>
        <taxon>Embryophyta</taxon>
        <taxon>Tracheophyta</taxon>
        <taxon>Spermatophyta</taxon>
        <taxon>Magnoliopsida</taxon>
        <taxon>eudicotyledons</taxon>
        <taxon>Gunneridae</taxon>
        <taxon>Pentapetalae</taxon>
        <taxon>rosids</taxon>
        <taxon>malvids</taxon>
        <taxon>Brassicales</taxon>
        <taxon>Brassicaceae</taxon>
        <taxon>Brassiceae</taxon>
        <taxon>Brassica</taxon>
    </lineage>
</organism>
<protein>
    <submittedName>
        <fullName evidence="1">Uncharacterized protein</fullName>
    </submittedName>
</protein>
<dbReference type="Gramene" id="Bo9g140850.1">
    <property type="protein sequence ID" value="Bo9g140850.1"/>
    <property type="gene ID" value="Bo9g140850"/>
</dbReference>
<keyword evidence="2" id="KW-1185">Reference proteome</keyword>
<sequence length="106" mass="12687">RSFQTINSFALCASFQFCFFTFPNSSQSCKPLSKQIILKRRINLPKNEDEVGCRSIFHYLSSPLIFFVYAFKRRFITMQWKMQCEMFKGRKTRSVSQVLQYMLREV</sequence>
<accession>A0A0D3ECX0</accession>
<reference evidence="1 2" key="1">
    <citation type="journal article" date="2014" name="Genome Biol.">
        <title>Transcriptome and methylome profiling reveals relics of genome dominance in the mesopolyploid Brassica oleracea.</title>
        <authorList>
            <person name="Parkin I.A."/>
            <person name="Koh C."/>
            <person name="Tang H."/>
            <person name="Robinson S.J."/>
            <person name="Kagale S."/>
            <person name="Clarke W.E."/>
            <person name="Town C.D."/>
            <person name="Nixon J."/>
            <person name="Krishnakumar V."/>
            <person name="Bidwell S.L."/>
            <person name="Denoeud F."/>
            <person name="Belcram H."/>
            <person name="Links M.G."/>
            <person name="Just J."/>
            <person name="Clarke C."/>
            <person name="Bender T."/>
            <person name="Huebert T."/>
            <person name="Mason A.S."/>
            <person name="Pires J.C."/>
            <person name="Barker G."/>
            <person name="Moore J."/>
            <person name="Walley P.G."/>
            <person name="Manoli S."/>
            <person name="Batley J."/>
            <person name="Edwards D."/>
            <person name="Nelson M.N."/>
            <person name="Wang X."/>
            <person name="Paterson A.H."/>
            <person name="King G."/>
            <person name="Bancroft I."/>
            <person name="Chalhoub B."/>
            <person name="Sharpe A.G."/>
        </authorList>
    </citation>
    <scope>NUCLEOTIDE SEQUENCE</scope>
    <source>
        <strain evidence="1 2">cv. TO1000</strain>
    </source>
</reference>
<dbReference type="Proteomes" id="UP000032141">
    <property type="component" value="Chromosome C9"/>
</dbReference>